<dbReference type="Pfam" id="PF07466">
    <property type="entry name" value="DUF1517"/>
    <property type="match status" value="1"/>
</dbReference>
<organism evidence="1 2">
    <name type="scientific">Kingdonia uniflora</name>
    <dbReference type="NCBI Taxonomy" id="39325"/>
    <lineage>
        <taxon>Eukaryota</taxon>
        <taxon>Viridiplantae</taxon>
        <taxon>Streptophyta</taxon>
        <taxon>Embryophyta</taxon>
        <taxon>Tracheophyta</taxon>
        <taxon>Spermatophyta</taxon>
        <taxon>Magnoliopsida</taxon>
        <taxon>Ranunculales</taxon>
        <taxon>Circaeasteraceae</taxon>
        <taxon>Kingdonia</taxon>
    </lineage>
</organism>
<protein>
    <submittedName>
        <fullName evidence="1">Uncharacterized protein</fullName>
    </submittedName>
</protein>
<comment type="caution">
    <text evidence="1">The sequence shown here is derived from an EMBL/GenBank/DDBJ whole genome shotgun (WGS) entry which is preliminary data.</text>
</comment>
<reference evidence="1 2" key="1">
    <citation type="journal article" date="2020" name="IScience">
        <title>Genome Sequencing of the Endangered Kingdonia uniflora (Circaeasteraceae, Ranunculales) Reveals Potential Mechanisms of Evolutionary Specialization.</title>
        <authorList>
            <person name="Sun Y."/>
            <person name="Deng T."/>
            <person name="Zhang A."/>
            <person name="Moore M.J."/>
            <person name="Landis J.B."/>
            <person name="Lin N."/>
            <person name="Zhang H."/>
            <person name="Zhang X."/>
            <person name="Huang J."/>
            <person name="Zhang X."/>
            <person name="Sun H."/>
            <person name="Wang H."/>
        </authorList>
    </citation>
    <scope>NUCLEOTIDE SEQUENCE [LARGE SCALE GENOMIC DNA]</scope>
    <source>
        <strain evidence="1">TB1705</strain>
        <tissue evidence="1">Leaf</tissue>
    </source>
</reference>
<dbReference type="InterPro" id="IPR053023">
    <property type="entry name" value="FLAP_modulator"/>
</dbReference>
<sequence>MLVSLRLKFIGTRIAQKYFSDNHLGCCRGKNHKLPAINSISDLKEALQKLGSIPPREIKAVEVLWTPQIENDAFESPR</sequence>
<name>A0A7J7N6A6_9MAGN</name>
<gene>
    <name evidence="1" type="ORF">GIB67_029028</name>
</gene>
<evidence type="ECO:0000313" key="2">
    <source>
        <dbReference type="Proteomes" id="UP000541444"/>
    </source>
</evidence>
<keyword evidence="2" id="KW-1185">Reference proteome</keyword>
<dbReference type="PANTHER" id="PTHR33975">
    <property type="entry name" value="MYELIN-ASSOCIATED OLIGODENDROCYTE BASIC PROTEIN"/>
    <property type="match status" value="1"/>
</dbReference>
<dbReference type="PANTHER" id="PTHR33975:SF2">
    <property type="entry name" value="MYELIN-ASSOCIATED OLIGODENDROCYTE BASIC PROTEIN"/>
    <property type="match status" value="1"/>
</dbReference>
<dbReference type="InterPro" id="IPR010903">
    <property type="entry name" value="DUF1517"/>
</dbReference>
<proteinExistence type="predicted"/>
<dbReference type="EMBL" id="JACGCM010001011">
    <property type="protein sequence ID" value="KAF6162759.1"/>
    <property type="molecule type" value="Genomic_DNA"/>
</dbReference>
<dbReference type="AlphaFoldDB" id="A0A7J7N6A6"/>
<dbReference type="GO" id="GO:0009507">
    <property type="term" value="C:chloroplast"/>
    <property type="evidence" value="ECO:0007669"/>
    <property type="project" value="TreeGrafter"/>
</dbReference>
<evidence type="ECO:0000313" key="1">
    <source>
        <dbReference type="EMBL" id="KAF6162759.1"/>
    </source>
</evidence>
<accession>A0A7J7N6A6</accession>
<dbReference type="OrthoDB" id="542507at2759"/>
<dbReference type="Proteomes" id="UP000541444">
    <property type="component" value="Unassembled WGS sequence"/>
</dbReference>